<organism evidence="2 3">
    <name type="scientific">Culter alburnus</name>
    <name type="common">Topmouth culter</name>
    <dbReference type="NCBI Taxonomy" id="194366"/>
    <lineage>
        <taxon>Eukaryota</taxon>
        <taxon>Metazoa</taxon>
        <taxon>Chordata</taxon>
        <taxon>Craniata</taxon>
        <taxon>Vertebrata</taxon>
        <taxon>Euteleostomi</taxon>
        <taxon>Actinopterygii</taxon>
        <taxon>Neopterygii</taxon>
        <taxon>Teleostei</taxon>
        <taxon>Ostariophysi</taxon>
        <taxon>Cypriniformes</taxon>
        <taxon>Xenocyprididae</taxon>
        <taxon>Xenocypridinae</taxon>
        <taxon>Culter</taxon>
    </lineage>
</organism>
<feature type="region of interest" description="Disordered" evidence="1">
    <location>
        <begin position="22"/>
        <end position="42"/>
    </location>
</feature>
<protein>
    <submittedName>
        <fullName evidence="2">Uncharacterized protein</fullName>
    </submittedName>
</protein>
<accession>A0AAW1ZUL4</accession>
<keyword evidence="3" id="KW-1185">Reference proteome</keyword>
<dbReference type="EMBL" id="JAWDJR010000013">
    <property type="protein sequence ID" value="KAK9964139.1"/>
    <property type="molecule type" value="Genomic_DNA"/>
</dbReference>
<evidence type="ECO:0000256" key="1">
    <source>
        <dbReference type="SAM" id="MobiDB-lite"/>
    </source>
</evidence>
<dbReference type="Proteomes" id="UP001479290">
    <property type="component" value="Unassembled WGS sequence"/>
</dbReference>
<feature type="non-terminal residue" evidence="2">
    <location>
        <position position="69"/>
    </location>
</feature>
<evidence type="ECO:0000313" key="3">
    <source>
        <dbReference type="Proteomes" id="UP001479290"/>
    </source>
</evidence>
<proteinExistence type="predicted"/>
<evidence type="ECO:0000313" key="2">
    <source>
        <dbReference type="EMBL" id="KAK9964139.1"/>
    </source>
</evidence>
<reference evidence="2 3" key="1">
    <citation type="submission" date="2024-05" db="EMBL/GenBank/DDBJ databases">
        <title>A high-quality chromosomal-level genome assembly of Topmouth culter (Culter alburnus).</title>
        <authorList>
            <person name="Zhao H."/>
        </authorList>
    </citation>
    <scope>NUCLEOTIDE SEQUENCE [LARGE SCALE GENOMIC DNA]</scope>
    <source>
        <strain evidence="2">CATC2023</strain>
        <tissue evidence="2">Muscle</tissue>
    </source>
</reference>
<comment type="caution">
    <text evidence="2">The sequence shown here is derived from an EMBL/GenBank/DDBJ whole genome shotgun (WGS) entry which is preliminary data.</text>
</comment>
<sequence>MFRKKLTDEEIREIFFNSDEDEVNFDSETSENNSDDELPPNLLALEKGDDVDLSATTVTQGDVSNLAEQ</sequence>
<gene>
    <name evidence="2" type="ORF">ABG768_005337</name>
</gene>
<name>A0AAW1ZUL4_CULAL</name>
<dbReference type="AlphaFoldDB" id="A0AAW1ZUL4"/>
<feature type="compositionally biased region" description="Acidic residues" evidence="1">
    <location>
        <begin position="22"/>
        <end position="38"/>
    </location>
</feature>